<organism evidence="1 2">
    <name type="scientific">Kroppenstedtia guangzhouensis</name>
    <dbReference type="NCBI Taxonomy" id="1274356"/>
    <lineage>
        <taxon>Bacteria</taxon>
        <taxon>Bacillati</taxon>
        <taxon>Bacillota</taxon>
        <taxon>Bacilli</taxon>
        <taxon>Bacillales</taxon>
        <taxon>Thermoactinomycetaceae</taxon>
        <taxon>Kroppenstedtia</taxon>
    </lineage>
</organism>
<evidence type="ECO:0000313" key="2">
    <source>
        <dbReference type="Proteomes" id="UP000617979"/>
    </source>
</evidence>
<protein>
    <submittedName>
        <fullName evidence="1">Uncharacterized protein</fullName>
    </submittedName>
</protein>
<comment type="caution">
    <text evidence="1">The sequence shown here is derived from an EMBL/GenBank/DDBJ whole genome shotgun (WGS) entry which is preliminary data.</text>
</comment>
<name>A0ABQ1H069_9BACL</name>
<dbReference type="Proteomes" id="UP000617979">
    <property type="component" value="Unassembled WGS sequence"/>
</dbReference>
<sequence>MIDDTEKIFHRGTEALGEGDKDIGFGMGLFIFDQTQVWYGNDPLGQFGLGKSQLLPPVSNVVSETDGLFPPFDHCRNEPARRLICLHKGECGPEDSQKIGVCITNILLLSDLLSTVDWKEEPTDEGSFKNFKWKPG</sequence>
<keyword evidence="2" id="KW-1185">Reference proteome</keyword>
<dbReference type="EMBL" id="BMEX01000013">
    <property type="protein sequence ID" value="GGA53274.1"/>
    <property type="molecule type" value="Genomic_DNA"/>
</dbReference>
<gene>
    <name evidence="1" type="ORF">GCM10007416_27970</name>
</gene>
<accession>A0ABQ1H069</accession>
<proteinExistence type="predicted"/>
<reference evidence="2" key="1">
    <citation type="journal article" date="2019" name="Int. J. Syst. Evol. Microbiol.">
        <title>The Global Catalogue of Microorganisms (GCM) 10K type strain sequencing project: providing services to taxonomists for standard genome sequencing and annotation.</title>
        <authorList>
            <consortium name="The Broad Institute Genomics Platform"/>
            <consortium name="The Broad Institute Genome Sequencing Center for Infectious Disease"/>
            <person name="Wu L."/>
            <person name="Ma J."/>
        </authorList>
    </citation>
    <scope>NUCLEOTIDE SEQUENCE [LARGE SCALE GENOMIC DNA]</scope>
    <source>
        <strain evidence="2">CGMCC 1.12404</strain>
    </source>
</reference>
<evidence type="ECO:0000313" key="1">
    <source>
        <dbReference type="EMBL" id="GGA53274.1"/>
    </source>
</evidence>